<dbReference type="InterPro" id="IPR022357">
    <property type="entry name" value="MIP_CS"/>
</dbReference>
<keyword evidence="14 25" id="KW-0472">Membrane</keyword>
<dbReference type="PANTHER" id="PTHR19139:SF45">
    <property type="entry name" value="AQUAPORIN-2"/>
    <property type="match status" value="1"/>
</dbReference>
<dbReference type="Ensembl" id="ENSFCTT00005079770.1">
    <property type="protein sequence ID" value="ENSFCTP00005055616.1"/>
    <property type="gene ID" value="ENSFCTG00005028310.1"/>
</dbReference>
<dbReference type="InterPro" id="IPR023271">
    <property type="entry name" value="Aquaporin-like"/>
</dbReference>
<feature type="transmembrane region" description="Helical" evidence="25">
    <location>
        <begin position="176"/>
        <end position="197"/>
    </location>
</feature>
<keyword evidence="10" id="KW-0597">Phosphoprotein</keyword>
<comment type="catalytic activity">
    <reaction evidence="22">
        <text>H2O(in) = H2O(out)</text>
        <dbReference type="Rhea" id="RHEA:29667"/>
        <dbReference type="ChEBI" id="CHEBI:15377"/>
    </reaction>
</comment>
<protein>
    <recommendedName>
        <fullName evidence="7">Aquaporin-2</fullName>
    </recommendedName>
    <alternativeName>
        <fullName evidence="17">ADH water channel</fullName>
    </alternativeName>
    <alternativeName>
        <fullName evidence="21">Aquaporin-CD</fullName>
    </alternativeName>
    <alternativeName>
        <fullName evidence="18">Collecting duct water channel protein</fullName>
    </alternativeName>
    <alternativeName>
        <fullName evidence="19">WCH-CD</fullName>
    </alternativeName>
    <alternativeName>
        <fullName evidence="20">Water channel protein for renal collecting duct</fullName>
    </alternativeName>
</protein>
<accession>A0ABI8A8M9</accession>
<name>A0ABI8A8M9_FELCA</name>
<evidence type="ECO:0000256" key="14">
    <source>
        <dbReference type="ARBA" id="ARBA00023136"/>
    </source>
</evidence>
<dbReference type="SUPFAM" id="SSF81338">
    <property type="entry name" value="Aquaporin-like"/>
    <property type="match status" value="1"/>
</dbReference>
<dbReference type="PRINTS" id="PR02014">
    <property type="entry name" value="AQUAPORIN2"/>
</dbReference>
<dbReference type="Pfam" id="PF00230">
    <property type="entry name" value="MIP"/>
    <property type="match status" value="1"/>
</dbReference>
<dbReference type="PANTHER" id="PTHR19139">
    <property type="entry name" value="AQUAPORIN TRANSPORTER"/>
    <property type="match status" value="1"/>
</dbReference>
<evidence type="ECO:0000256" key="17">
    <source>
        <dbReference type="ARBA" id="ARBA00030671"/>
    </source>
</evidence>
<dbReference type="Proteomes" id="UP000823872">
    <property type="component" value="Chromosome B4"/>
</dbReference>
<evidence type="ECO:0000256" key="15">
    <source>
        <dbReference type="ARBA" id="ARBA00023180"/>
    </source>
</evidence>
<evidence type="ECO:0000313" key="26">
    <source>
        <dbReference type="Ensembl" id="ENSFCTP00005055616.1"/>
    </source>
</evidence>
<evidence type="ECO:0000256" key="21">
    <source>
        <dbReference type="ARBA" id="ARBA00033351"/>
    </source>
</evidence>
<comment type="subunit">
    <text evidence="6">Homotetramer.</text>
</comment>
<reference evidence="26" key="3">
    <citation type="submission" date="2025-09" db="UniProtKB">
        <authorList>
            <consortium name="Ensembl"/>
        </authorList>
    </citation>
    <scope>IDENTIFICATION</scope>
    <source>
        <strain evidence="26">breed Abyssinian</strain>
    </source>
</reference>
<evidence type="ECO:0000256" key="5">
    <source>
        <dbReference type="ARBA" id="ARBA00006175"/>
    </source>
</evidence>
<evidence type="ECO:0000256" key="8">
    <source>
        <dbReference type="ARBA" id="ARBA00022448"/>
    </source>
</evidence>
<evidence type="ECO:0000256" key="25">
    <source>
        <dbReference type="SAM" id="Phobius"/>
    </source>
</evidence>
<dbReference type="PROSITE" id="PS00221">
    <property type="entry name" value="MIP"/>
    <property type="match status" value="1"/>
</dbReference>
<comment type="similarity">
    <text evidence="5 24">Belongs to the MIP/aquaporin (TC 1.A.8) family.</text>
</comment>
<evidence type="ECO:0000256" key="23">
    <source>
        <dbReference type="ARBA" id="ARBA00049405"/>
    </source>
</evidence>
<comment type="catalytic activity">
    <reaction evidence="23">
        <text>glycerol(in) = glycerol(out)</text>
        <dbReference type="Rhea" id="RHEA:29675"/>
        <dbReference type="ChEBI" id="CHEBI:17754"/>
    </reaction>
</comment>
<keyword evidence="27" id="KW-1185">Reference proteome</keyword>
<reference evidence="26 27" key="1">
    <citation type="submission" date="2021-02" db="EMBL/GenBank/DDBJ databases">
        <title>Safari Cat Assemblies.</title>
        <authorList>
            <person name="Bredemeyer K.R."/>
            <person name="Murphy W.J."/>
        </authorList>
    </citation>
    <scope>NUCLEOTIDE SEQUENCE [LARGE SCALE GENOMIC DNA]</scope>
</reference>
<evidence type="ECO:0000256" key="3">
    <source>
        <dbReference type="ARBA" id="ARBA00004439"/>
    </source>
</evidence>
<evidence type="ECO:0000256" key="6">
    <source>
        <dbReference type="ARBA" id="ARBA00011881"/>
    </source>
</evidence>
<evidence type="ECO:0000256" key="22">
    <source>
        <dbReference type="ARBA" id="ARBA00034651"/>
    </source>
</evidence>
<keyword evidence="9" id="KW-1003">Cell membrane</keyword>
<comment type="subcellular location">
    <subcellularLocation>
        <location evidence="2">Apical cell membrane</location>
        <topology evidence="2">Multi-pass membrane protein</topology>
    </subcellularLocation>
    <subcellularLocation>
        <location evidence="4">Basolateral cell membrane</location>
        <topology evidence="4">Multi-pass membrane protein</topology>
    </subcellularLocation>
    <subcellularLocation>
        <location evidence="3">Cytoplasmic vesicle membrane</location>
        <topology evidence="3">Multi-pass membrane protein</topology>
    </subcellularLocation>
    <subcellularLocation>
        <location evidence="1">Golgi apparatus</location>
        <location evidence="1">trans-Golgi network membrane</location>
        <topology evidence="1">Multi-pass membrane protein</topology>
    </subcellularLocation>
</comment>
<evidence type="ECO:0000256" key="24">
    <source>
        <dbReference type="RuleBase" id="RU000477"/>
    </source>
</evidence>
<keyword evidence="8 24" id="KW-0813">Transport</keyword>
<evidence type="ECO:0000256" key="2">
    <source>
        <dbReference type="ARBA" id="ARBA00004424"/>
    </source>
</evidence>
<evidence type="ECO:0000256" key="20">
    <source>
        <dbReference type="ARBA" id="ARBA00033076"/>
    </source>
</evidence>
<evidence type="ECO:0000256" key="7">
    <source>
        <dbReference type="ARBA" id="ARBA00020967"/>
    </source>
</evidence>
<keyword evidence="13" id="KW-0333">Golgi apparatus</keyword>
<evidence type="ECO:0000256" key="10">
    <source>
        <dbReference type="ARBA" id="ARBA00022553"/>
    </source>
</evidence>
<keyword evidence="11 24" id="KW-0812">Transmembrane</keyword>
<keyword evidence="16" id="KW-0968">Cytoplasmic vesicle</keyword>
<reference evidence="26" key="2">
    <citation type="submission" date="2025-08" db="UniProtKB">
        <authorList>
            <consortium name="Ensembl"/>
        </authorList>
    </citation>
    <scope>IDENTIFICATION</scope>
    <source>
        <strain evidence="26">breed Abyssinian</strain>
    </source>
</reference>
<dbReference type="InterPro" id="IPR000425">
    <property type="entry name" value="MIP"/>
</dbReference>
<gene>
    <name evidence="26" type="primary">AQP2</name>
</gene>
<dbReference type="PRINTS" id="PR00783">
    <property type="entry name" value="MINTRINSICP"/>
</dbReference>
<sequence length="244" mass="25997">MWELRSIAFSRAVFAEFLATLLFVFFGLGSALNWPKALPSVLQIAMAFGLGIGTLVQALGHVSGAHINPAVTVACLVGCHVSFLRAAFYVAAQLLGAVAGAALLHEITPPDIRGDLAVNALNNNTTAGQAVTVELFLTLQLVLCIFASTDERRGDNLGTPALSIGFSVTLGHLLGVFWIGPLVGAILGSLLYNYVLFPPTKSLAERLAVLKGLEPDADWEEREVRRRQSVELHSPQSLPRGSKA</sequence>
<evidence type="ECO:0000256" key="13">
    <source>
        <dbReference type="ARBA" id="ARBA00023034"/>
    </source>
</evidence>
<dbReference type="Gene3D" id="1.20.1080.10">
    <property type="entry name" value="Glycerol uptake facilitator protein"/>
    <property type="match status" value="1"/>
</dbReference>
<evidence type="ECO:0000256" key="12">
    <source>
        <dbReference type="ARBA" id="ARBA00022989"/>
    </source>
</evidence>
<organism evidence="26 27">
    <name type="scientific">Felis catus</name>
    <name type="common">Cat</name>
    <name type="synonym">Felis silvestris catus</name>
    <dbReference type="NCBI Taxonomy" id="9685"/>
    <lineage>
        <taxon>Eukaryota</taxon>
        <taxon>Metazoa</taxon>
        <taxon>Chordata</taxon>
        <taxon>Craniata</taxon>
        <taxon>Vertebrata</taxon>
        <taxon>Euteleostomi</taxon>
        <taxon>Mammalia</taxon>
        <taxon>Eutheria</taxon>
        <taxon>Laurasiatheria</taxon>
        <taxon>Carnivora</taxon>
        <taxon>Feliformia</taxon>
        <taxon>Felidae</taxon>
        <taxon>Felinae</taxon>
        <taxon>Felis</taxon>
    </lineage>
</organism>
<evidence type="ECO:0000256" key="18">
    <source>
        <dbReference type="ARBA" id="ARBA00031462"/>
    </source>
</evidence>
<dbReference type="CDD" id="cd00333">
    <property type="entry name" value="MIP"/>
    <property type="match status" value="1"/>
</dbReference>
<dbReference type="GeneTree" id="ENSGT00940000160612"/>
<evidence type="ECO:0000256" key="9">
    <source>
        <dbReference type="ARBA" id="ARBA00022475"/>
    </source>
</evidence>
<evidence type="ECO:0000256" key="4">
    <source>
        <dbReference type="ARBA" id="ARBA00004554"/>
    </source>
</evidence>
<evidence type="ECO:0000256" key="1">
    <source>
        <dbReference type="ARBA" id="ARBA00004166"/>
    </source>
</evidence>
<feature type="transmembrane region" description="Helical" evidence="25">
    <location>
        <begin position="40"/>
        <end position="59"/>
    </location>
</feature>
<evidence type="ECO:0000256" key="19">
    <source>
        <dbReference type="ARBA" id="ARBA00031624"/>
    </source>
</evidence>
<proteinExistence type="inferred from homology"/>
<keyword evidence="12 25" id="KW-1133">Transmembrane helix</keyword>
<evidence type="ECO:0000313" key="27">
    <source>
        <dbReference type="Proteomes" id="UP000823872"/>
    </source>
</evidence>
<evidence type="ECO:0000256" key="11">
    <source>
        <dbReference type="ARBA" id="ARBA00022692"/>
    </source>
</evidence>
<dbReference type="InterPro" id="IPR034294">
    <property type="entry name" value="Aquaporin_transptr"/>
</dbReference>
<feature type="transmembrane region" description="Helical" evidence="25">
    <location>
        <begin position="12"/>
        <end position="34"/>
    </location>
</feature>
<evidence type="ECO:0000256" key="16">
    <source>
        <dbReference type="ARBA" id="ARBA00023329"/>
    </source>
</evidence>
<keyword evidence="15" id="KW-0325">Glycoprotein</keyword>